<accession>A0A2A2L5L2</accession>
<feature type="region of interest" description="Disordered" evidence="4">
    <location>
        <begin position="1"/>
        <end position="26"/>
    </location>
</feature>
<evidence type="ECO:0000256" key="1">
    <source>
        <dbReference type="ARBA" id="ARBA00006853"/>
    </source>
</evidence>
<evidence type="ECO:0000256" key="3">
    <source>
        <dbReference type="ARBA" id="ARBA00023186"/>
    </source>
</evidence>
<proteinExistence type="inferred from homology"/>
<dbReference type="GO" id="GO:0007021">
    <property type="term" value="P:tubulin complex assembly"/>
    <property type="evidence" value="ECO:0007669"/>
    <property type="project" value="InterPro"/>
</dbReference>
<dbReference type="GO" id="GO:0016328">
    <property type="term" value="C:lateral plasma membrane"/>
    <property type="evidence" value="ECO:0007669"/>
    <property type="project" value="TreeGrafter"/>
</dbReference>
<dbReference type="OrthoDB" id="10253476at2759"/>
<protein>
    <recommendedName>
        <fullName evidence="2">Tubulin-specific chaperone D</fullName>
    </recommendedName>
</protein>
<organism evidence="7 8">
    <name type="scientific">Diploscapter pachys</name>
    <dbReference type="NCBI Taxonomy" id="2018661"/>
    <lineage>
        <taxon>Eukaryota</taxon>
        <taxon>Metazoa</taxon>
        <taxon>Ecdysozoa</taxon>
        <taxon>Nematoda</taxon>
        <taxon>Chromadorea</taxon>
        <taxon>Rhabditida</taxon>
        <taxon>Rhabditina</taxon>
        <taxon>Rhabditomorpha</taxon>
        <taxon>Rhabditoidea</taxon>
        <taxon>Rhabditidae</taxon>
        <taxon>Diploscapter</taxon>
    </lineage>
</organism>
<dbReference type="EMBL" id="LIAE01007158">
    <property type="protein sequence ID" value="PAV81536.1"/>
    <property type="molecule type" value="Genomic_DNA"/>
</dbReference>
<keyword evidence="8" id="KW-1185">Reference proteome</keyword>
<comment type="caution">
    <text evidence="7">The sequence shown here is derived from an EMBL/GenBank/DDBJ whole genome shotgun (WGS) entry which is preliminary data.</text>
</comment>
<dbReference type="InterPro" id="IPR033162">
    <property type="entry name" value="TBCD"/>
</dbReference>
<evidence type="ECO:0000259" key="5">
    <source>
        <dbReference type="Pfam" id="PF12612"/>
    </source>
</evidence>
<dbReference type="SUPFAM" id="SSF48371">
    <property type="entry name" value="ARM repeat"/>
    <property type="match status" value="2"/>
</dbReference>
<feature type="domain" description="Tubulin-folding cofactor D ARM repeats" evidence="6">
    <location>
        <begin position="295"/>
        <end position="547"/>
    </location>
</feature>
<evidence type="ECO:0000259" key="6">
    <source>
        <dbReference type="Pfam" id="PF25767"/>
    </source>
</evidence>
<dbReference type="GO" id="GO:0034333">
    <property type="term" value="P:adherens junction assembly"/>
    <property type="evidence" value="ECO:0007669"/>
    <property type="project" value="TreeGrafter"/>
</dbReference>
<evidence type="ECO:0000256" key="2">
    <source>
        <dbReference type="ARBA" id="ARBA00015003"/>
    </source>
</evidence>
<dbReference type="Pfam" id="PF12612">
    <property type="entry name" value="TFCD_C"/>
    <property type="match status" value="1"/>
</dbReference>
<evidence type="ECO:0000256" key="4">
    <source>
        <dbReference type="SAM" id="MobiDB-lite"/>
    </source>
</evidence>
<dbReference type="Pfam" id="PF25767">
    <property type="entry name" value="ARM_TBCD_2nd"/>
    <property type="match status" value="1"/>
</dbReference>
<dbReference type="GO" id="GO:0005096">
    <property type="term" value="F:GTPase activator activity"/>
    <property type="evidence" value="ECO:0007669"/>
    <property type="project" value="InterPro"/>
</dbReference>
<sequence length="1166" mass="130655">MHLTGESSSRMEEDNENEEKQEDEEEGIVGCIPCLLDAGHRQEILQIVDSLPEAVNNGDIRILELKLDRYSRLISLYQEQPSLLDCIIPDLLKAFLSYIDLSSARLNDLSITAFHYLACLTKVRGYKVIMRLMPHEVTYLEKLLTVLNEFAGPCGEDQPQRFMLLLWLWIVCKNPFDLRRFDRSSDRPGETLNRIFSIASKYLEYEWDRTQVAASLVIAQCLSRTDGIPLIGEALTKPLSLILKIEPEINEPVGHLLLVAAILKKVDRVHLKNHVDSIVAAIRTHFPLNSKLGDLTRKCLVKVLQRLALVLLRPKLAAWRYRRGRRKLEENLVANGTTTNAEKQPEVKNGTAHVNGVETDCAMEEEEEIEAPHEIVEWALGCILNALSDENTYVRWSAAKGIGRITARLPKELASQVVESILSSNFHRLSGHCAWHGGCMALAEMTRRGFLLPNLLPSTFPVVEEALFYEEPMGRQGLGNQVRDAACYILWAFARAYEPTELRPYVDKVATSLICATLFDREVNLRRAASAAFQENVGRQADFPDGIPLLTLVDYFAVGYRLRCFEQLAVQAAAFPKYAIAIVDHLVERKVIHWDEAVREQAALSLEKLAEVRPDLVAAKLDLLVEGCRNTNPIHRHGYILAAARAIKGLTFKEYKFDQQMITKMAALPEDFVDECKKFTSVAGLLTRKALCGGMQALAQANFPLTEQQINFWMERVETFASDKNERVRQRAIGVAEVLIPAYIKGQEKIQQLIDNYCDKLEKCSKEEDYIGLCAVAACVSRSARSYRLFIQLCTFVTRCRESTWAKARAASVDALPVVLPNAAGTSNETDEAVVECFAALERALNDYTTNSMGDIGRFVRQSGMHAMARILTQQTAFIETNKLTRYVLFCLKKMIEQSAGKIGRTRECAAQSIFSLLEWDKSNQPSIICHAEQLAEIYTKNNDFVRDTVLLSLVPLLHTCPEYFDDLMHGLVMSAGGQSEITKMRGRQALLSYLETYAYGSLDKLESFFGCVADLLERGMKQPRIGMSVLRYLPQALGHLDAIESAPDSSASLQRILRCLVKVSVSPNAPPIRIRLVIDSFASLLNLATNSATWKTAANQIVHQLLSPTPVLRRSAAESLYEALCISCSDETLLSILSETAWQDTNDVGKIEQAASQVKQLLLGE</sequence>
<dbReference type="InterPro" id="IPR058033">
    <property type="entry name" value="ARM_TBCD_2nd"/>
</dbReference>
<reference evidence="7 8" key="1">
    <citation type="journal article" date="2017" name="Curr. Biol.">
        <title>Genome architecture and evolution of a unichromosomal asexual nematode.</title>
        <authorList>
            <person name="Fradin H."/>
            <person name="Zegar C."/>
            <person name="Gutwein M."/>
            <person name="Lucas J."/>
            <person name="Kovtun M."/>
            <person name="Corcoran D."/>
            <person name="Baugh L.R."/>
            <person name="Kiontke K."/>
            <person name="Gunsalus K."/>
            <person name="Fitch D.H."/>
            <person name="Piano F."/>
        </authorList>
    </citation>
    <scope>NUCLEOTIDE SEQUENCE [LARGE SCALE GENOMIC DNA]</scope>
    <source>
        <strain evidence="7">PF1309</strain>
    </source>
</reference>
<feature type="domain" description="Tubulin-folding cofactor D C-terminal" evidence="5">
    <location>
        <begin position="892"/>
        <end position="1062"/>
    </location>
</feature>
<dbReference type="PANTHER" id="PTHR12658:SF0">
    <property type="entry name" value="TUBULIN-SPECIFIC CHAPERONE D"/>
    <property type="match status" value="1"/>
</dbReference>
<dbReference type="PANTHER" id="PTHR12658">
    <property type="entry name" value="BETA-TUBULIN COFACTOR D"/>
    <property type="match status" value="1"/>
</dbReference>
<evidence type="ECO:0000313" key="7">
    <source>
        <dbReference type="EMBL" id="PAV81536.1"/>
    </source>
</evidence>
<dbReference type="STRING" id="2018661.A0A2A2L5L2"/>
<keyword evidence="3" id="KW-0143">Chaperone</keyword>
<dbReference type="Gene3D" id="1.25.10.10">
    <property type="entry name" value="Leucine-rich Repeat Variant"/>
    <property type="match status" value="2"/>
</dbReference>
<evidence type="ECO:0000313" key="8">
    <source>
        <dbReference type="Proteomes" id="UP000218231"/>
    </source>
</evidence>
<dbReference type="GO" id="GO:0000226">
    <property type="term" value="P:microtubule cytoskeleton organization"/>
    <property type="evidence" value="ECO:0007669"/>
    <property type="project" value="TreeGrafter"/>
</dbReference>
<dbReference type="GO" id="GO:0007023">
    <property type="term" value="P:post-chaperonin tubulin folding pathway"/>
    <property type="evidence" value="ECO:0007669"/>
    <property type="project" value="InterPro"/>
</dbReference>
<dbReference type="AlphaFoldDB" id="A0A2A2L5L2"/>
<name>A0A2A2L5L2_9BILA</name>
<dbReference type="Pfam" id="PF23579">
    <property type="entry name" value="ARM_TBCD"/>
    <property type="match status" value="1"/>
</dbReference>
<dbReference type="GO" id="GO:0070830">
    <property type="term" value="P:bicellular tight junction assembly"/>
    <property type="evidence" value="ECO:0007669"/>
    <property type="project" value="TreeGrafter"/>
</dbReference>
<dbReference type="GO" id="GO:0048487">
    <property type="term" value="F:beta-tubulin binding"/>
    <property type="evidence" value="ECO:0007669"/>
    <property type="project" value="InterPro"/>
</dbReference>
<dbReference type="Proteomes" id="UP000218231">
    <property type="component" value="Unassembled WGS sequence"/>
</dbReference>
<feature type="compositionally biased region" description="Acidic residues" evidence="4">
    <location>
        <begin position="13"/>
        <end position="26"/>
    </location>
</feature>
<comment type="similarity">
    <text evidence="1">Belongs to the TBCD family.</text>
</comment>
<dbReference type="InterPro" id="IPR022577">
    <property type="entry name" value="TBCD_C"/>
</dbReference>
<gene>
    <name evidence="7" type="ORF">WR25_18212</name>
</gene>
<dbReference type="InterPro" id="IPR016024">
    <property type="entry name" value="ARM-type_fold"/>
</dbReference>
<dbReference type="InterPro" id="IPR011989">
    <property type="entry name" value="ARM-like"/>
</dbReference>